<protein>
    <submittedName>
        <fullName evidence="3">ATP-binding protein</fullName>
    </submittedName>
</protein>
<keyword evidence="4" id="KW-1185">Reference proteome</keyword>
<dbReference type="Pfam" id="PF18731">
    <property type="entry name" value="HEPN_Swt1"/>
    <property type="match status" value="1"/>
</dbReference>
<dbReference type="EMBL" id="SDMR01000004">
    <property type="protein sequence ID" value="TBT95426.1"/>
    <property type="molecule type" value="Genomic_DNA"/>
</dbReference>
<evidence type="ECO:0000313" key="3">
    <source>
        <dbReference type="EMBL" id="TBT95426.1"/>
    </source>
</evidence>
<dbReference type="AlphaFoldDB" id="A0A4Q9KLM1"/>
<feature type="domain" description="Swt1-like HEPN" evidence="2">
    <location>
        <begin position="12"/>
        <end position="127"/>
    </location>
</feature>
<reference evidence="3 4" key="1">
    <citation type="submission" date="2019-01" db="EMBL/GenBank/DDBJ databases">
        <title>Lactibacter flavus gen. nov., sp. nov., a novel bacterium of the family Propionibacteriaceae isolated from raw milk and dairy products.</title>
        <authorList>
            <person name="Huptas C."/>
            <person name="Wenning M."/>
            <person name="Breitenwieser F."/>
            <person name="Doll E."/>
            <person name="Von Neubeck M."/>
            <person name="Busse H.-J."/>
            <person name="Scherer S."/>
        </authorList>
    </citation>
    <scope>NUCLEOTIDE SEQUENCE [LARGE SCALE GENOMIC DNA]</scope>
    <source>
        <strain evidence="3 4">DSM 22130</strain>
    </source>
</reference>
<dbReference type="RefSeq" id="WP_131171419.1">
    <property type="nucleotide sequence ID" value="NZ_FXTL01000004.1"/>
</dbReference>
<dbReference type="GO" id="GO:0005524">
    <property type="term" value="F:ATP binding"/>
    <property type="evidence" value="ECO:0007669"/>
    <property type="project" value="UniProtKB-KW"/>
</dbReference>
<proteinExistence type="predicted"/>
<feature type="region of interest" description="Disordered" evidence="1">
    <location>
        <begin position="421"/>
        <end position="451"/>
    </location>
</feature>
<keyword evidence="3" id="KW-0067">ATP-binding</keyword>
<evidence type="ECO:0000256" key="1">
    <source>
        <dbReference type="SAM" id="MobiDB-lite"/>
    </source>
</evidence>
<gene>
    <name evidence="3" type="ORF">ET996_04725</name>
</gene>
<keyword evidence="3" id="KW-0547">Nucleotide-binding</keyword>
<feature type="region of interest" description="Disordered" evidence="1">
    <location>
        <begin position="1019"/>
        <end position="1081"/>
    </location>
</feature>
<accession>A0A4Q9KLM1</accession>
<name>A0A4Q9KLM1_PROTD</name>
<dbReference type="Proteomes" id="UP000291933">
    <property type="component" value="Unassembled WGS sequence"/>
</dbReference>
<comment type="caution">
    <text evidence="3">The sequence shown here is derived from an EMBL/GenBank/DDBJ whole genome shotgun (WGS) entry which is preliminary data.</text>
</comment>
<evidence type="ECO:0000259" key="2">
    <source>
        <dbReference type="Pfam" id="PF18731"/>
    </source>
</evidence>
<dbReference type="Pfam" id="PF04465">
    <property type="entry name" value="DUF499"/>
    <property type="match status" value="1"/>
</dbReference>
<dbReference type="InterPro" id="IPR041650">
    <property type="entry name" value="HEPN_Swt1"/>
</dbReference>
<dbReference type="OrthoDB" id="9757917at2"/>
<sequence length="1146" mass="125835">MATSNIEAVRTALQSLSEMLDPYIERVTAKLVAAGQDWTVLLAAKDAERGIRGKEYSRTDPQDQFRIITEPIGSLGYVFNDHLSRGEQGFVGELRNVRNDVAHFKPFSPDDAVRALDTIERVMRAIGAVREADAVRKSRQDILRGNFEQQTRKAVRAATGLPGTADAELPPWREVLKPHPDVASGRYSNAEFAADLYSVAVQGNAAKEYQDPVEFFRRTYLTDGLKELLRRAVDRISGSGSANPVINLQTTFGGGKTHSMLAVWHLFSGRSLHEFPQSVQDLLAGEHADVLGRPVRKAALVGNEIPPSTPSRKPDGTVVHTLWGELAWQLGGPEGYAIVADADCTGTNPGNLMRELFTKFGPAVVLIDEWVAYARQLPDAPDPKRPVPGGLFETQFTFAQSLTLAAESVPGTLVLVSVPASEGRPADTGGGDEESSAAPEGPRASDLEVGGQRGRDALHRLDYVIRRVAYQWSPATRAESYEIVRQRLFEEPDAKAIAMIATAARRFTEYYRIHQKEFPTGVGQSAYESRIRAAYPIHPELLDRLYSDWSTLEKFQRTRGVLRLMSHVVHQLYERNDPSPLIMPGSIPLDAQLVRSEMVQYLDNAWDAIIQSEIDGENSVARTVDLERPALGDRSLALRTARTIFAEATPTLEAALKGKDRKSITLGVAMPGDVLGNIGSALDGLQEKSSHYYAEDGRFWYDTQPSLNRLAAERAGQLSLDAVHGEVAVRLKRVFKGSTDVIADVVHPETSSDVEEADYLRLVVVPPQYAHNGKDKDSSASKWVHDLLRQRGQAPRSNVNTIVAVAADEKQWGTLESAVRSYLAWNSIFDETARLDLTQSAAAQAQTMLESANRTVDDRLAHTWIWCLHAVQEDPQAPFVVGQVRADGQEKNLTKRISAKLASVDVAHPYVADRVVRLDVEEFLRARWTRGFIGFTELWAYYTRYPYLHRLRDKSVLVRALEESLFDAAFVDTGFALATGFDSATGDFLGLAVPLEDTEFGPFDDRTLVVRPDLAVAQRERERSRAVKTKPGPGGESDSPQPGSDLGPSSGTGGTRGSTPTPARPPVANATYSLRHDVSPTGDMPADLEAIAREILDLLRNADPDVLDITLTVDAQKAAGFDENTVRAIKQNAGDLGVSTSRFGDL</sequence>
<organism evidence="3 4">
    <name type="scientific">Propioniciclava tarda</name>
    <dbReference type="NCBI Taxonomy" id="433330"/>
    <lineage>
        <taxon>Bacteria</taxon>
        <taxon>Bacillati</taxon>
        <taxon>Actinomycetota</taxon>
        <taxon>Actinomycetes</taxon>
        <taxon>Propionibacteriales</taxon>
        <taxon>Propionibacteriaceae</taxon>
        <taxon>Propioniciclava</taxon>
    </lineage>
</organism>
<dbReference type="InterPro" id="IPR007555">
    <property type="entry name" value="DUF499"/>
</dbReference>
<evidence type="ECO:0000313" key="4">
    <source>
        <dbReference type="Proteomes" id="UP000291933"/>
    </source>
</evidence>